<evidence type="ECO:0000256" key="2">
    <source>
        <dbReference type="ARBA" id="ARBA00022801"/>
    </source>
</evidence>
<dbReference type="InterPro" id="IPR029069">
    <property type="entry name" value="HotDog_dom_sf"/>
</dbReference>
<dbReference type="GeneID" id="93653604"/>
<dbReference type="PANTHER" id="PTHR11066">
    <property type="entry name" value="ACYL-COA THIOESTERASE"/>
    <property type="match status" value="1"/>
</dbReference>
<accession>A0A8H7Z8Q4</accession>
<dbReference type="InterPro" id="IPR049450">
    <property type="entry name" value="ACOT8-like_C"/>
</dbReference>
<comment type="similarity">
    <text evidence="1">Belongs to the C/M/P thioester hydrolase family.</text>
</comment>
<dbReference type="AlphaFoldDB" id="A0A8H7Z8Q4"/>
<dbReference type="InterPro" id="IPR042171">
    <property type="entry name" value="Acyl-CoA_hotdog"/>
</dbReference>
<comment type="caution">
    <text evidence="6">The sequence shown here is derived from an EMBL/GenBank/DDBJ whole genome shotgun (WGS) entry which is preliminary data.</text>
</comment>
<dbReference type="PANTHER" id="PTHR11066:SF34">
    <property type="entry name" value="ACYL-COENZYME A THIOESTERASE 8"/>
    <property type="match status" value="1"/>
</dbReference>
<evidence type="ECO:0000259" key="5">
    <source>
        <dbReference type="Pfam" id="PF20789"/>
    </source>
</evidence>
<dbReference type="GO" id="GO:0006637">
    <property type="term" value="P:acyl-CoA metabolic process"/>
    <property type="evidence" value="ECO:0007669"/>
    <property type="project" value="InterPro"/>
</dbReference>
<keyword evidence="7" id="KW-1185">Reference proteome</keyword>
<dbReference type="Pfam" id="PF13622">
    <property type="entry name" value="4HBT_3"/>
    <property type="match status" value="1"/>
</dbReference>
<dbReference type="InterPro" id="IPR049449">
    <property type="entry name" value="TesB_ACOT8-like_N"/>
</dbReference>
<name>A0A8H7Z8Q4_9ASCO</name>
<dbReference type="RefSeq" id="XP_067546458.1">
    <property type="nucleotide sequence ID" value="XM_067694103.1"/>
</dbReference>
<dbReference type="GO" id="GO:0005782">
    <property type="term" value="C:peroxisomal matrix"/>
    <property type="evidence" value="ECO:0007669"/>
    <property type="project" value="UniProtKB-SubCell"/>
</dbReference>
<dbReference type="CDD" id="cd03444">
    <property type="entry name" value="Thioesterase_II_repeat1"/>
    <property type="match status" value="1"/>
</dbReference>
<evidence type="ECO:0000259" key="4">
    <source>
        <dbReference type="Pfam" id="PF13622"/>
    </source>
</evidence>
<evidence type="ECO:0000313" key="7">
    <source>
        <dbReference type="Proteomes" id="UP000669133"/>
    </source>
</evidence>
<reference evidence="6 7" key="1">
    <citation type="submission" date="2020-12" db="EMBL/GenBank/DDBJ databases">
        <title>Effect of drift, selection, and recombination on the evolution of hybrid genomes in Candida yeast pathogens.</title>
        <authorList>
            <person name="Mixao V."/>
            <person name="Ksiezopolska E."/>
            <person name="Saus E."/>
            <person name="Boekhout T."/>
            <person name="Gacser A."/>
            <person name="Gabaldon T."/>
        </authorList>
    </citation>
    <scope>NUCLEOTIDE SEQUENCE [LARGE SCALE GENOMIC DNA]</scope>
    <source>
        <strain evidence="6 7">BP57</strain>
    </source>
</reference>
<dbReference type="GO" id="GO:0009062">
    <property type="term" value="P:fatty acid catabolic process"/>
    <property type="evidence" value="ECO:0007669"/>
    <property type="project" value="TreeGrafter"/>
</dbReference>
<dbReference type="InterPro" id="IPR003703">
    <property type="entry name" value="Acyl_CoA_thio"/>
</dbReference>
<organism evidence="6 7">
    <name type="scientific">Candida metapsilosis</name>
    <dbReference type="NCBI Taxonomy" id="273372"/>
    <lineage>
        <taxon>Eukaryota</taxon>
        <taxon>Fungi</taxon>
        <taxon>Dikarya</taxon>
        <taxon>Ascomycota</taxon>
        <taxon>Saccharomycotina</taxon>
        <taxon>Pichiomycetes</taxon>
        <taxon>Debaryomycetaceae</taxon>
        <taxon>Candida/Lodderomyces clade</taxon>
        <taxon>Candida</taxon>
    </lineage>
</organism>
<dbReference type="Pfam" id="PF20789">
    <property type="entry name" value="4HBT_3C"/>
    <property type="match status" value="1"/>
</dbReference>
<dbReference type="OrthoDB" id="68328at2759"/>
<dbReference type="Gene3D" id="2.40.160.210">
    <property type="entry name" value="Acyl-CoA thioesterase, double hotdog domain"/>
    <property type="match status" value="1"/>
</dbReference>
<feature type="compositionally biased region" description="Acidic residues" evidence="3">
    <location>
        <begin position="146"/>
        <end position="158"/>
    </location>
</feature>
<feature type="domain" description="Acyl-CoA thioesterase-like N-terminal HotDog" evidence="4">
    <location>
        <begin position="38"/>
        <end position="113"/>
    </location>
</feature>
<proteinExistence type="inferred from homology"/>
<gene>
    <name evidence="6" type="ORF">I9W82_004975</name>
</gene>
<keyword evidence="2" id="KW-0378">Hydrolase</keyword>
<dbReference type="GO" id="GO:0047617">
    <property type="term" value="F:fatty acyl-CoA hydrolase activity"/>
    <property type="evidence" value="ECO:0007669"/>
    <property type="project" value="InterPro"/>
</dbReference>
<feature type="region of interest" description="Disordered" evidence="3">
    <location>
        <begin position="139"/>
        <end position="165"/>
    </location>
</feature>
<protein>
    <submittedName>
        <fullName evidence="6">Uncharacterized protein</fullName>
    </submittedName>
</protein>
<dbReference type="Proteomes" id="UP000669133">
    <property type="component" value="Unassembled WGS sequence"/>
</dbReference>
<dbReference type="EMBL" id="JAEOAQ010000007">
    <property type="protein sequence ID" value="KAG5417342.1"/>
    <property type="molecule type" value="Genomic_DNA"/>
</dbReference>
<evidence type="ECO:0000256" key="1">
    <source>
        <dbReference type="ARBA" id="ARBA00006538"/>
    </source>
</evidence>
<dbReference type="SUPFAM" id="SSF54637">
    <property type="entry name" value="Thioesterase/thiol ester dehydrase-isomerase"/>
    <property type="match status" value="2"/>
</dbReference>
<evidence type="ECO:0000256" key="3">
    <source>
        <dbReference type="SAM" id="MobiDB-lite"/>
    </source>
</evidence>
<sequence length="352" mass="40176">MNSENYIRGETIDVQEEFGVVDKGEDKYIGKKPLIKPIHWAGGAYGGNLAGQALLVAMKSTPPEFKPHSLHSYFVRGANSQTPVEWQVERISSGKTFCNRAVKGFQNGKVVYFANISLTKKNSYNDSLAKWESDMAKFEQKGKDDGDADDEEEDDEDENKAPHKPFRFQTPLHEWISKYGEDSLVVSPCESNMLSYFKFCPDFINLDKSAYEEKVPIAERRFAFKLRWGIDNEQGYNQPLKNVDEQFQFVGLANLSDALILNVLGRVLRLNDVSIQDNIKNFFGVSLDHVLYIHDNDFDVTKWMTYSFKTIRFSHDRVLFEGELYNDKGVHVASVVQEGLVKLEGKERGARL</sequence>
<feature type="domain" description="Acyl-CoA thioesterase-like C-terminal" evidence="5">
    <location>
        <begin position="244"/>
        <end position="341"/>
    </location>
</feature>
<evidence type="ECO:0000313" key="6">
    <source>
        <dbReference type="EMBL" id="KAG5417342.1"/>
    </source>
</evidence>
<dbReference type="CDD" id="cd03445">
    <property type="entry name" value="Thioesterase_II_repeat2"/>
    <property type="match status" value="1"/>
</dbReference>